<evidence type="ECO:0000256" key="8">
    <source>
        <dbReference type="RuleBase" id="RU364100"/>
    </source>
</evidence>
<dbReference type="Proteomes" id="UP000268056">
    <property type="component" value="Unassembled WGS sequence"/>
</dbReference>
<organism evidence="10 11">
    <name type="scientific">Pseudomonas syringae pv. tagetis</name>
    <dbReference type="NCBI Taxonomy" id="129140"/>
    <lineage>
        <taxon>Bacteria</taxon>
        <taxon>Pseudomonadati</taxon>
        <taxon>Pseudomonadota</taxon>
        <taxon>Gammaproteobacteria</taxon>
        <taxon>Pseudomonadales</taxon>
        <taxon>Pseudomonadaceae</taxon>
        <taxon>Pseudomonas</taxon>
    </lineage>
</organism>
<evidence type="ECO:0000256" key="1">
    <source>
        <dbReference type="ARBA" id="ARBA00008136"/>
    </source>
</evidence>
<keyword evidence="6" id="KW-0238">DNA-binding</keyword>
<dbReference type="SUPFAM" id="SSF143081">
    <property type="entry name" value="BB1717-like"/>
    <property type="match status" value="1"/>
</dbReference>
<dbReference type="GO" id="GO:0106300">
    <property type="term" value="P:protein-DNA covalent cross-linking repair"/>
    <property type="evidence" value="ECO:0007669"/>
    <property type="project" value="InterPro"/>
</dbReference>
<dbReference type="EMBL" id="RBQC01000096">
    <property type="protein sequence ID" value="RMO86506.1"/>
    <property type="molecule type" value="Genomic_DNA"/>
</dbReference>
<dbReference type="GO" id="GO:0006508">
    <property type="term" value="P:proteolysis"/>
    <property type="evidence" value="ECO:0007669"/>
    <property type="project" value="UniProtKB-KW"/>
</dbReference>
<evidence type="ECO:0000313" key="10">
    <source>
        <dbReference type="EMBL" id="RMO86506.1"/>
    </source>
</evidence>
<feature type="chain" id="PRO_5018130310" description="Abasic site processing protein" evidence="9">
    <location>
        <begin position="18"/>
        <end position="211"/>
    </location>
</feature>
<evidence type="ECO:0000313" key="11">
    <source>
        <dbReference type="Proteomes" id="UP000268056"/>
    </source>
</evidence>
<dbReference type="PANTHER" id="PTHR13604">
    <property type="entry name" value="DC12-RELATED"/>
    <property type="match status" value="1"/>
</dbReference>
<dbReference type="GO" id="GO:0016829">
    <property type="term" value="F:lyase activity"/>
    <property type="evidence" value="ECO:0007669"/>
    <property type="project" value="UniProtKB-KW"/>
</dbReference>
<feature type="signal peptide" evidence="9">
    <location>
        <begin position="1"/>
        <end position="17"/>
    </location>
</feature>
<evidence type="ECO:0000256" key="2">
    <source>
        <dbReference type="ARBA" id="ARBA00022670"/>
    </source>
</evidence>
<protein>
    <recommendedName>
        <fullName evidence="8">Abasic site processing protein</fullName>
        <ecNumber evidence="8">3.4.-.-</ecNumber>
    </recommendedName>
</protein>
<dbReference type="PANTHER" id="PTHR13604:SF0">
    <property type="entry name" value="ABASIC SITE PROCESSING PROTEIN HMCES"/>
    <property type="match status" value="1"/>
</dbReference>
<name>A0A3M3YW46_9PSED</name>
<evidence type="ECO:0000256" key="4">
    <source>
        <dbReference type="ARBA" id="ARBA00022801"/>
    </source>
</evidence>
<dbReference type="Gene3D" id="3.90.1680.10">
    <property type="entry name" value="SOS response associated peptidase-like"/>
    <property type="match status" value="1"/>
</dbReference>
<keyword evidence="7" id="KW-0456">Lyase</keyword>
<accession>A0A3M3YW46</accession>
<dbReference type="InterPro" id="IPR036590">
    <property type="entry name" value="SRAP-like"/>
</dbReference>
<dbReference type="GO" id="GO:0008233">
    <property type="term" value="F:peptidase activity"/>
    <property type="evidence" value="ECO:0007669"/>
    <property type="project" value="UniProtKB-KW"/>
</dbReference>
<evidence type="ECO:0000256" key="3">
    <source>
        <dbReference type="ARBA" id="ARBA00022763"/>
    </source>
</evidence>
<proteinExistence type="inferred from homology"/>
<dbReference type="InterPro" id="IPR003738">
    <property type="entry name" value="SRAP"/>
</dbReference>
<comment type="similarity">
    <text evidence="1 8">Belongs to the SOS response-associated peptidase family.</text>
</comment>
<dbReference type="EC" id="3.4.-.-" evidence="8"/>
<reference evidence="10 11" key="1">
    <citation type="submission" date="2018-08" db="EMBL/GenBank/DDBJ databases">
        <title>Recombination of ecologically and evolutionarily significant loci maintains genetic cohesion in the Pseudomonas syringae species complex.</title>
        <authorList>
            <person name="Dillon M."/>
            <person name="Thakur S."/>
            <person name="Almeida R.N.D."/>
            <person name="Weir B.S."/>
            <person name="Guttman D.S."/>
        </authorList>
    </citation>
    <scope>NUCLEOTIDE SEQUENCE [LARGE SCALE GENOMIC DNA]</scope>
    <source>
        <strain evidence="10 11">ICMP 4092</strain>
    </source>
</reference>
<dbReference type="Pfam" id="PF02586">
    <property type="entry name" value="SRAP"/>
    <property type="match status" value="1"/>
</dbReference>
<evidence type="ECO:0000256" key="6">
    <source>
        <dbReference type="ARBA" id="ARBA00023125"/>
    </source>
</evidence>
<keyword evidence="3" id="KW-0227">DNA damage</keyword>
<evidence type="ECO:0000256" key="7">
    <source>
        <dbReference type="ARBA" id="ARBA00023239"/>
    </source>
</evidence>
<keyword evidence="4 8" id="KW-0378">Hydrolase</keyword>
<evidence type="ECO:0000256" key="9">
    <source>
        <dbReference type="SAM" id="SignalP"/>
    </source>
</evidence>
<keyword evidence="2 8" id="KW-0645">Protease</keyword>
<comment type="caution">
    <text evidence="10">The sequence shown here is derived from an EMBL/GenBank/DDBJ whole genome shotgun (WGS) entry which is preliminary data.</text>
</comment>
<gene>
    <name evidence="10" type="ORF">ALQ32_04585</name>
</gene>
<keyword evidence="9" id="KW-0732">Signal</keyword>
<sequence>MPMCGRYALFRWTPAFAALPGFPADQQAQWNISPADWVLIMRAAENKDGIELVRARWGLTPAWLTDLSKTPAHARAETVAEQPMFRDAFAHRRCLLPANGFYEWRGNLRKRPFWLTPGEGAALFFAAIWEAYPVQGHTYLSVAVVTQAAATQRRPLILDAQGQKDWLAADTPLSTLQALLAAPQTALRERPLANLVNDPKLNAPECLTPLS</sequence>
<keyword evidence="5" id="KW-0190">Covalent protein-DNA linkage</keyword>
<dbReference type="AlphaFoldDB" id="A0A3M3YW46"/>
<dbReference type="GO" id="GO:0003697">
    <property type="term" value="F:single-stranded DNA binding"/>
    <property type="evidence" value="ECO:0007669"/>
    <property type="project" value="InterPro"/>
</dbReference>
<evidence type="ECO:0000256" key="5">
    <source>
        <dbReference type="ARBA" id="ARBA00023124"/>
    </source>
</evidence>